<feature type="compositionally biased region" description="Acidic residues" evidence="1">
    <location>
        <begin position="211"/>
        <end position="222"/>
    </location>
</feature>
<feature type="region of interest" description="Disordered" evidence="1">
    <location>
        <begin position="177"/>
        <end position="311"/>
    </location>
</feature>
<feature type="chain" id="PRO_5047126869" evidence="2">
    <location>
        <begin position="20"/>
        <end position="329"/>
    </location>
</feature>
<protein>
    <submittedName>
        <fullName evidence="3">Uncharacterized protein</fullName>
    </submittedName>
</protein>
<feature type="compositionally biased region" description="Basic and acidic residues" evidence="1">
    <location>
        <begin position="177"/>
        <end position="202"/>
    </location>
</feature>
<accession>A0ABQ7I227</accession>
<feature type="signal peptide" evidence="2">
    <location>
        <begin position="1"/>
        <end position="19"/>
    </location>
</feature>
<proteinExistence type="predicted"/>
<reference evidence="3 4" key="1">
    <citation type="submission" date="2019-01" db="EMBL/GenBank/DDBJ databases">
        <title>Genomes sequencing and comparative genomics of infectious freshwater microsporidia, Cucumispora dikerogammari and Thelohania contejeani.</title>
        <authorList>
            <person name="Cormier A."/>
            <person name="Giraud I."/>
            <person name="Wattier R."/>
            <person name="Teixeira M."/>
            <person name="Grandjean F."/>
            <person name="Rigaud T."/>
            <person name="Cordaux R."/>
        </authorList>
    </citation>
    <scope>NUCLEOTIDE SEQUENCE [LARGE SCALE GENOMIC DNA]</scope>
    <source>
        <strain evidence="3">T1</strain>
        <tissue evidence="3">Spores</tissue>
    </source>
</reference>
<dbReference type="Proteomes" id="UP001516464">
    <property type="component" value="Unassembled WGS sequence"/>
</dbReference>
<name>A0ABQ7I227_9MICR</name>
<feature type="compositionally biased region" description="Basic residues" evidence="1">
    <location>
        <begin position="229"/>
        <end position="246"/>
    </location>
</feature>
<gene>
    <name evidence="3" type="ORF">TCON_0298</name>
</gene>
<evidence type="ECO:0000313" key="4">
    <source>
        <dbReference type="Proteomes" id="UP001516464"/>
    </source>
</evidence>
<dbReference type="EMBL" id="SBIQ01000011">
    <property type="protein sequence ID" value="KAF7684511.1"/>
    <property type="molecule type" value="Genomic_DNA"/>
</dbReference>
<keyword evidence="4" id="KW-1185">Reference proteome</keyword>
<evidence type="ECO:0000256" key="2">
    <source>
        <dbReference type="SAM" id="SignalP"/>
    </source>
</evidence>
<evidence type="ECO:0000313" key="3">
    <source>
        <dbReference type="EMBL" id="KAF7684511.1"/>
    </source>
</evidence>
<keyword evidence="2" id="KW-0732">Signal</keyword>
<feature type="compositionally biased region" description="Basic and acidic residues" evidence="1">
    <location>
        <begin position="259"/>
        <end position="270"/>
    </location>
</feature>
<comment type="caution">
    <text evidence="3">The sequence shown here is derived from an EMBL/GenBank/DDBJ whole genome shotgun (WGS) entry which is preliminary data.</text>
</comment>
<sequence>MLIVFYLGLTFSLYAPALQIKLRFKDSELDPVTLKFGTIGEAASNFMGIEYILQEDENIDYATFHLGNNKLCVDEKDEKDVDVVWLDEKNEKGDCEWNISLPPYKDVVRIRSKTGYYFVVNPAGDLSIQKDPNFQSTDLYFTPIVTPSKEAYEICKIAVEKHNEAIKELGLAIEPIKEDKHKKSSKERLGEEKKSTKPNDEKKKKKRERYEDDSETTEEYVFDDGPPPRKVKHIKKKKETGKKKQKNKNEEQISEEELSSEKENSPKEDAPSNQKITKEKFRKRKRNEQEVPSKKKRKDEEDDSSLTTGNIIEDLQKILSKIEERKINK</sequence>
<organism evidence="3 4">
    <name type="scientific">Astathelohania contejeani</name>
    <dbReference type="NCBI Taxonomy" id="164912"/>
    <lineage>
        <taxon>Eukaryota</taxon>
        <taxon>Fungi</taxon>
        <taxon>Fungi incertae sedis</taxon>
        <taxon>Microsporidia</taxon>
        <taxon>Astathelohaniidae</taxon>
        <taxon>Astathelohania</taxon>
    </lineage>
</organism>
<evidence type="ECO:0000256" key="1">
    <source>
        <dbReference type="SAM" id="MobiDB-lite"/>
    </source>
</evidence>